<organism evidence="1 2">
    <name type="scientific">Dyella choica</name>
    <dbReference type="NCBI Taxonomy" id="1927959"/>
    <lineage>
        <taxon>Bacteria</taxon>
        <taxon>Pseudomonadati</taxon>
        <taxon>Pseudomonadota</taxon>
        <taxon>Gammaproteobacteria</taxon>
        <taxon>Lysobacterales</taxon>
        <taxon>Rhodanobacteraceae</taxon>
        <taxon>Dyella</taxon>
    </lineage>
</organism>
<name>A0A3S0S9R5_9GAMM</name>
<proteinExistence type="predicted"/>
<evidence type="ECO:0000313" key="1">
    <source>
        <dbReference type="EMBL" id="RUL74952.1"/>
    </source>
</evidence>
<dbReference type="RefSeq" id="WP_126685148.1">
    <property type="nucleotide sequence ID" value="NZ_RYYV01000008.1"/>
</dbReference>
<comment type="caution">
    <text evidence="1">The sequence shown here is derived from an EMBL/GenBank/DDBJ whole genome shotgun (WGS) entry which is preliminary data.</text>
</comment>
<evidence type="ECO:0000313" key="2">
    <source>
        <dbReference type="Proteomes" id="UP000274358"/>
    </source>
</evidence>
<dbReference type="AlphaFoldDB" id="A0A3S0S9R5"/>
<dbReference type="Proteomes" id="UP000274358">
    <property type="component" value="Unassembled WGS sequence"/>
</dbReference>
<accession>A0A3S0S9R5</accession>
<dbReference type="EMBL" id="RYYV01000008">
    <property type="protein sequence ID" value="RUL74952.1"/>
    <property type="molecule type" value="Genomic_DNA"/>
</dbReference>
<gene>
    <name evidence="1" type="ORF">EKH80_12800</name>
</gene>
<protein>
    <submittedName>
        <fullName evidence="1">Uncharacterized protein</fullName>
    </submittedName>
</protein>
<keyword evidence="2" id="KW-1185">Reference proteome</keyword>
<reference evidence="1 2" key="1">
    <citation type="submission" date="2018-12" db="EMBL/GenBank/DDBJ databases">
        <title>Dyella dinghuensis sp. nov. DHOA06 and Dyella choica sp. nov. 4M-K27, isolated from forest soil.</title>
        <authorList>
            <person name="Qiu L.-H."/>
            <person name="Gao Z.-H."/>
        </authorList>
    </citation>
    <scope>NUCLEOTIDE SEQUENCE [LARGE SCALE GENOMIC DNA]</scope>
    <source>
        <strain evidence="1 2">4M-K27</strain>
    </source>
</reference>
<sequence length="103" mass="11024">MAATLSCLSFGVKAQTGTITFVGAIVAPTCQAPTDTSPAATVHYVTTDQSCGSQKDKSVRTYQLTAQPIQADSNDKVLKYFFNYVAGADNHAQQPVLMTLQYD</sequence>
<dbReference type="OrthoDB" id="5955343at2"/>